<name>A0A5C5YQG4_9BACT</name>
<proteinExistence type="predicted"/>
<evidence type="ECO:0000313" key="1">
    <source>
        <dbReference type="EMBL" id="TWT77174.1"/>
    </source>
</evidence>
<evidence type="ECO:0000313" key="2">
    <source>
        <dbReference type="Proteomes" id="UP000316213"/>
    </source>
</evidence>
<organism evidence="1 2">
    <name type="scientific">Neorhodopirellula pilleata</name>
    <dbReference type="NCBI Taxonomy" id="2714738"/>
    <lineage>
        <taxon>Bacteria</taxon>
        <taxon>Pseudomonadati</taxon>
        <taxon>Planctomycetota</taxon>
        <taxon>Planctomycetia</taxon>
        <taxon>Pirellulales</taxon>
        <taxon>Pirellulaceae</taxon>
        <taxon>Neorhodopirellula</taxon>
    </lineage>
</organism>
<protein>
    <submittedName>
        <fullName evidence="1">Uncharacterized protein</fullName>
    </submittedName>
</protein>
<comment type="caution">
    <text evidence="1">The sequence shown here is derived from an EMBL/GenBank/DDBJ whole genome shotgun (WGS) entry which is preliminary data.</text>
</comment>
<gene>
    <name evidence="1" type="ORF">Pla100_63330</name>
</gene>
<dbReference type="Proteomes" id="UP000316213">
    <property type="component" value="Unassembled WGS sequence"/>
</dbReference>
<accession>A0A5C5YQG4</accession>
<reference evidence="1 2" key="1">
    <citation type="submission" date="2019-02" db="EMBL/GenBank/DDBJ databases">
        <title>Deep-cultivation of Planctomycetes and their phenomic and genomic characterization uncovers novel biology.</title>
        <authorList>
            <person name="Wiegand S."/>
            <person name="Jogler M."/>
            <person name="Boedeker C."/>
            <person name="Pinto D."/>
            <person name="Vollmers J."/>
            <person name="Rivas-Marin E."/>
            <person name="Kohn T."/>
            <person name="Peeters S.H."/>
            <person name="Heuer A."/>
            <person name="Rast P."/>
            <person name="Oberbeckmann S."/>
            <person name="Bunk B."/>
            <person name="Jeske O."/>
            <person name="Meyerdierks A."/>
            <person name="Storesund J.E."/>
            <person name="Kallscheuer N."/>
            <person name="Luecker S."/>
            <person name="Lage O.M."/>
            <person name="Pohl T."/>
            <person name="Merkel B.J."/>
            <person name="Hornburger P."/>
            <person name="Mueller R.-W."/>
            <person name="Bruemmer F."/>
            <person name="Labrenz M."/>
            <person name="Spormann A.M."/>
            <person name="Op Den Camp H."/>
            <person name="Overmann J."/>
            <person name="Amann R."/>
            <person name="Jetten M.S.M."/>
            <person name="Mascher T."/>
            <person name="Medema M.H."/>
            <person name="Devos D.P."/>
            <person name="Kaster A.-K."/>
            <person name="Ovreas L."/>
            <person name="Rohde M."/>
            <person name="Galperin M.Y."/>
            <person name="Jogler C."/>
        </authorList>
    </citation>
    <scope>NUCLEOTIDE SEQUENCE [LARGE SCALE GENOMIC DNA]</scope>
    <source>
        <strain evidence="1 2">Pla100</strain>
    </source>
</reference>
<sequence>MVFCIRIVAVQYYAFWYQLDSEQRYLLWVTDLDSDAKDFVVLNAQNRIISFNDLRTLNQHASRNEITITEQRNPTLHNLDFVSRWVFDPLPETVDCVEMLNAWNMFLDVWQSAKKHRDGFRAIAEPNRPIYDKLFAGNNIPACTPKGQHYVPTWDADEIDALLDVMSAGLHMVRKNLDHTADAEQSVGHGAADDAVQNG</sequence>
<dbReference type="AlphaFoldDB" id="A0A5C5YQG4"/>
<dbReference type="EMBL" id="SJPM01000064">
    <property type="protein sequence ID" value="TWT77174.1"/>
    <property type="molecule type" value="Genomic_DNA"/>
</dbReference>
<keyword evidence="2" id="KW-1185">Reference proteome</keyword>